<dbReference type="InterPro" id="IPR001680">
    <property type="entry name" value="WD40_rpt"/>
</dbReference>
<dbReference type="Gene3D" id="2.130.10.10">
    <property type="entry name" value="YVTN repeat-like/Quinoprotein amine dehydrogenase"/>
    <property type="match status" value="1"/>
</dbReference>
<evidence type="ECO:0000256" key="2">
    <source>
        <dbReference type="ARBA" id="ARBA00022737"/>
    </source>
</evidence>
<protein>
    <recommendedName>
        <fullName evidence="6">WD40 repeat domain-containing protein</fullName>
    </recommendedName>
</protein>
<evidence type="ECO:0000313" key="5">
    <source>
        <dbReference type="Proteomes" id="UP000664034"/>
    </source>
</evidence>
<comment type="caution">
    <text evidence="4">The sequence shown here is derived from an EMBL/GenBank/DDBJ whole genome shotgun (WGS) entry which is preliminary data.</text>
</comment>
<evidence type="ECO:0000313" key="4">
    <source>
        <dbReference type="EMBL" id="MBO0935824.1"/>
    </source>
</evidence>
<keyword evidence="1 3" id="KW-0853">WD repeat</keyword>
<dbReference type="PANTHER" id="PTHR44019">
    <property type="entry name" value="WD REPEAT-CONTAINING PROTEIN 55"/>
    <property type="match status" value="1"/>
</dbReference>
<accession>A0A939GBH7</accession>
<proteinExistence type="predicted"/>
<dbReference type="PROSITE" id="PS50082">
    <property type="entry name" value="WD_REPEATS_2"/>
    <property type="match status" value="1"/>
</dbReference>
<dbReference type="PANTHER" id="PTHR44019:SF8">
    <property type="entry name" value="POC1 CENTRIOLAR PROTEIN HOMOLOG"/>
    <property type="match status" value="1"/>
</dbReference>
<evidence type="ECO:0000256" key="3">
    <source>
        <dbReference type="PROSITE-ProRule" id="PRU00221"/>
    </source>
</evidence>
<dbReference type="InterPro" id="IPR036322">
    <property type="entry name" value="WD40_repeat_dom_sf"/>
</dbReference>
<name>A0A939GBH7_9BACT</name>
<dbReference type="Proteomes" id="UP000664034">
    <property type="component" value="Unassembled WGS sequence"/>
</dbReference>
<sequence>MLTTASDSTITVWGQNGQRLYTLFMPDLMYSAIASPSAKWVLTRSHGGKTAVWNENGKPLCVLPQGSINSAVFSRDGSRLLTTSATDKPTVWDSSGKFLLKLPYNKYRDFVTSAVFSPSQSLILTSSIYTEDNYLDVNRDGTVTIWDWNGKRIKAFRVPGLVNSANFSPDGQQIITVADHKAVTVWDHTGKQLYTLPIQGSVSSAVFSPDGNWIATDSNKVLWLTPEGALNWLKKNPGKVAPLSAEIREAYGVPVR</sequence>
<dbReference type="SUPFAM" id="SSF50978">
    <property type="entry name" value="WD40 repeat-like"/>
    <property type="match status" value="1"/>
</dbReference>
<gene>
    <name evidence="4" type="ORF">J2I47_04620</name>
</gene>
<dbReference type="Pfam" id="PF00400">
    <property type="entry name" value="WD40"/>
    <property type="match status" value="3"/>
</dbReference>
<dbReference type="SMART" id="SM00320">
    <property type="entry name" value="WD40"/>
    <property type="match status" value="5"/>
</dbReference>
<dbReference type="AlphaFoldDB" id="A0A939GBH7"/>
<dbReference type="InterPro" id="IPR050505">
    <property type="entry name" value="WDR55/POC1"/>
</dbReference>
<reference evidence="4" key="1">
    <citation type="submission" date="2021-03" db="EMBL/GenBank/DDBJ databases">
        <title>Fibrella sp. HMF5335 genome sequencing and assembly.</title>
        <authorList>
            <person name="Kang H."/>
            <person name="Kim H."/>
            <person name="Bae S."/>
            <person name="Joh K."/>
        </authorList>
    </citation>
    <scope>NUCLEOTIDE SEQUENCE</scope>
    <source>
        <strain evidence="4">HMF5335</strain>
    </source>
</reference>
<feature type="repeat" description="WD" evidence="3">
    <location>
        <begin position="162"/>
        <end position="187"/>
    </location>
</feature>
<dbReference type="EMBL" id="JAFMYV010000002">
    <property type="protein sequence ID" value="MBO0935824.1"/>
    <property type="molecule type" value="Genomic_DNA"/>
</dbReference>
<evidence type="ECO:0008006" key="6">
    <source>
        <dbReference type="Google" id="ProtNLM"/>
    </source>
</evidence>
<keyword evidence="5" id="KW-1185">Reference proteome</keyword>
<evidence type="ECO:0000256" key="1">
    <source>
        <dbReference type="ARBA" id="ARBA00022574"/>
    </source>
</evidence>
<keyword evidence="2" id="KW-0677">Repeat</keyword>
<dbReference type="InterPro" id="IPR015943">
    <property type="entry name" value="WD40/YVTN_repeat-like_dom_sf"/>
</dbReference>
<organism evidence="4 5">
    <name type="scientific">Fibrella rubiginis</name>
    <dbReference type="NCBI Taxonomy" id="2817060"/>
    <lineage>
        <taxon>Bacteria</taxon>
        <taxon>Pseudomonadati</taxon>
        <taxon>Bacteroidota</taxon>
        <taxon>Cytophagia</taxon>
        <taxon>Cytophagales</taxon>
        <taxon>Spirosomataceae</taxon>
        <taxon>Fibrella</taxon>
    </lineage>
</organism>